<reference evidence="2" key="3">
    <citation type="submission" date="2025-08" db="UniProtKB">
        <authorList>
            <consortium name="RefSeq"/>
        </authorList>
    </citation>
    <scope>IDENTIFICATION</scope>
    <source>
        <strain evidence="2">NI907</strain>
    </source>
</reference>
<dbReference type="KEGG" id="pgri:PgNI_07983"/>
<name>A0A6P8B1L4_PYRGI</name>
<proteinExistence type="predicted"/>
<accession>A0A6P8B1L4</accession>
<organism evidence="1 2">
    <name type="scientific">Pyricularia grisea</name>
    <name type="common">Crabgrass-specific blast fungus</name>
    <name type="synonym">Magnaporthe grisea</name>
    <dbReference type="NCBI Taxonomy" id="148305"/>
    <lineage>
        <taxon>Eukaryota</taxon>
        <taxon>Fungi</taxon>
        <taxon>Dikarya</taxon>
        <taxon>Ascomycota</taxon>
        <taxon>Pezizomycotina</taxon>
        <taxon>Sordariomycetes</taxon>
        <taxon>Sordariomycetidae</taxon>
        <taxon>Magnaporthales</taxon>
        <taxon>Pyriculariaceae</taxon>
        <taxon>Pyricularia</taxon>
    </lineage>
</organism>
<evidence type="ECO:0000313" key="1">
    <source>
        <dbReference type="Proteomes" id="UP000515153"/>
    </source>
</evidence>
<reference evidence="2" key="2">
    <citation type="submission" date="2019-10" db="EMBL/GenBank/DDBJ databases">
        <authorList>
            <consortium name="NCBI Genome Project"/>
        </authorList>
    </citation>
    <scope>NUCLEOTIDE SEQUENCE</scope>
    <source>
        <strain evidence="2">NI907</strain>
    </source>
</reference>
<protein>
    <submittedName>
        <fullName evidence="2">Uncharacterized protein</fullName>
    </submittedName>
</protein>
<sequence length="176" mass="19204">MPGKSVKFPNCPGNLTTRAKHTLHATILTCHLATHERNPPPVNSVSLWTDDQASPKKMYRWRGEGLQIKAFEQARNARLGSFSPDDNGGGSWAAKPLPKPHTIACVTGASSTGFNEAPTKRYFVTSSGTGPNHARDVVQDMGRRVRAAVFDLRLAHLGLHPLSPITGKQGRQPHRQ</sequence>
<dbReference type="Proteomes" id="UP000515153">
    <property type="component" value="Unplaced"/>
</dbReference>
<gene>
    <name evidence="2" type="ORF">PgNI_07983</name>
</gene>
<dbReference type="GeneID" id="41962894"/>
<keyword evidence="1" id="KW-1185">Reference proteome</keyword>
<dbReference type="RefSeq" id="XP_030981068.1">
    <property type="nucleotide sequence ID" value="XM_031127985.1"/>
</dbReference>
<evidence type="ECO:0000313" key="2">
    <source>
        <dbReference type="RefSeq" id="XP_030981068.1"/>
    </source>
</evidence>
<reference evidence="2" key="1">
    <citation type="journal article" date="2019" name="Mol. Biol. Evol.">
        <title>Blast fungal genomes show frequent chromosomal changes, gene gains and losses, and effector gene turnover.</title>
        <authorList>
            <person name="Gomez Luciano L.B."/>
            <person name="Jason Tsai I."/>
            <person name="Chuma I."/>
            <person name="Tosa Y."/>
            <person name="Chen Y.H."/>
            <person name="Li J.Y."/>
            <person name="Li M.Y."/>
            <person name="Jade Lu M.Y."/>
            <person name="Nakayashiki H."/>
            <person name="Li W.H."/>
        </authorList>
    </citation>
    <scope>NUCLEOTIDE SEQUENCE</scope>
    <source>
        <strain evidence="2">NI907</strain>
    </source>
</reference>
<dbReference type="AlphaFoldDB" id="A0A6P8B1L4"/>